<dbReference type="EMBL" id="CP139487">
    <property type="protein sequence ID" value="WPU64908.1"/>
    <property type="molecule type" value="Genomic_DNA"/>
</dbReference>
<protein>
    <submittedName>
        <fullName evidence="1">Ferredoxin</fullName>
    </submittedName>
</protein>
<keyword evidence="2" id="KW-1185">Reference proteome</keyword>
<proteinExistence type="predicted"/>
<name>A0AAX4HP59_9BACT</name>
<dbReference type="KEGG" id="psti:SOO65_19620"/>
<gene>
    <name evidence="1" type="ORF">SOO65_19620</name>
</gene>
<evidence type="ECO:0000313" key="1">
    <source>
        <dbReference type="EMBL" id="WPU64908.1"/>
    </source>
</evidence>
<dbReference type="SUPFAM" id="SSF54862">
    <property type="entry name" value="4Fe-4S ferredoxins"/>
    <property type="match status" value="1"/>
</dbReference>
<organism evidence="1 2">
    <name type="scientific">Peredibacter starrii</name>
    <dbReference type="NCBI Taxonomy" id="28202"/>
    <lineage>
        <taxon>Bacteria</taxon>
        <taxon>Pseudomonadati</taxon>
        <taxon>Bdellovibrionota</taxon>
        <taxon>Bacteriovoracia</taxon>
        <taxon>Bacteriovoracales</taxon>
        <taxon>Bacteriovoracaceae</taxon>
        <taxon>Peredibacter</taxon>
    </lineage>
</organism>
<dbReference type="Proteomes" id="UP001324634">
    <property type="component" value="Chromosome"/>
</dbReference>
<accession>A0AAX4HP59</accession>
<dbReference type="Pfam" id="PF13370">
    <property type="entry name" value="Fer4_13"/>
    <property type="match status" value="1"/>
</dbReference>
<dbReference type="RefSeq" id="WP_321394609.1">
    <property type="nucleotide sequence ID" value="NZ_CP139487.1"/>
</dbReference>
<sequence>MADKNARFKDNIPGKYYVDDSCIACDACCVEAPKFFAMNDNDGHAYVKLQPTTPEDMKDAENALAACPVEAIGNNG</sequence>
<evidence type="ECO:0000313" key="2">
    <source>
        <dbReference type="Proteomes" id="UP001324634"/>
    </source>
</evidence>
<dbReference type="Gene3D" id="3.30.70.20">
    <property type="match status" value="1"/>
</dbReference>
<dbReference type="AlphaFoldDB" id="A0AAX4HP59"/>
<reference evidence="1 2" key="1">
    <citation type="submission" date="2023-11" db="EMBL/GenBank/DDBJ databases">
        <title>Peredibacter starrii A3.12.</title>
        <authorList>
            <person name="Mitchell R.J."/>
        </authorList>
    </citation>
    <scope>NUCLEOTIDE SEQUENCE [LARGE SCALE GENOMIC DNA]</scope>
    <source>
        <strain evidence="1 2">A3.12</strain>
    </source>
</reference>